<dbReference type="PANTHER" id="PTHR45961:SF6">
    <property type="entry name" value="IP21249P"/>
    <property type="match status" value="1"/>
</dbReference>
<dbReference type="PROSITE" id="PS50054">
    <property type="entry name" value="TYR_PHOSPHATASE_DUAL"/>
    <property type="match status" value="1"/>
</dbReference>
<name>A0A316VB46_9BASI</name>
<dbReference type="Pfam" id="PF00782">
    <property type="entry name" value="DSPc"/>
    <property type="match status" value="1"/>
</dbReference>
<protein>
    <submittedName>
        <fullName evidence="6">Phosphatases II</fullName>
    </submittedName>
</protein>
<accession>A0A316VB46</accession>
<sequence length="299" mass="33927">MPLKSNTETGIPLPSRIAPWLYIGSFKEANAPAKLLSDLGIVQIINVTHNIDHVHNLKKGETTFKHVRIPVKDVNTTRIDVHFQRVANIIQECMHSTKRATLLHCFEGVSRSVTLGVASMMIIDNVTLQDAMDIMRAARPIIEPNSGFLHQLQQLDTQLYGNPSTVHFTPQQHIARWTTFASTQDDNIALPIDAKIRSRLFEEACQALQETLDDCKTLEECIRYCMEFFATSTEQDLVARDSFAQVLIGLDQEDRTANSHLTKRLESLLKSEDWEDFCLDAPLADKFARRMINQIRPQS</sequence>
<organism evidence="6 7">
    <name type="scientific">Meira miltonrushii</name>
    <dbReference type="NCBI Taxonomy" id="1280837"/>
    <lineage>
        <taxon>Eukaryota</taxon>
        <taxon>Fungi</taxon>
        <taxon>Dikarya</taxon>
        <taxon>Basidiomycota</taxon>
        <taxon>Ustilaginomycotina</taxon>
        <taxon>Exobasidiomycetes</taxon>
        <taxon>Exobasidiales</taxon>
        <taxon>Brachybasidiaceae</taxon>
        <taxon>Meira</taxon>
    </lineage>
</organism>
<comment type="similarity">
    <text evidence="1">Belongs to the protein-tyrosine phosphatase family. Non-receptor class dual specificity subfamily.</text>
</comment>
<proteinExistence type="inferred from homology"/>
<dbReference type="PANTHER" id="PTHR45961">
    <property type="entry name" value="IP21249P"/>
    <property type="match status" value="1"/>
</dbReference>
<dbReference type="InterPro" id="IPR020422">
    <property type="entry name" value="TYR_PHOSPHATASE_DUAL_dom"/>
</dbReference>
<dbReference type="InterPro" id="IPR000387">
    <property type="entry name" value="Tyr_Pase_dom"/>
</dbReference>
<evidence type="ECO:0000313" key="6">
    <source>
        <dbReference type="EMBL" id="PWN33443.1"/>
    </source>
</evidence>
<dbReference type="EMBL" id="KZ819604">
    <property type="protein sequence ID" value="PWN33443.1"/>
    <property type="molecule type" value="Genomic_DNA"/>
</dbReference>
<dbReference type="SMART" id="SM00195">
    <property type="entry name" value="DSPc"/>
    <property type="match status" value="1"/>
</dbReference>
<dbReference type="InterPro" id="IPR052103">
    <property type="entry name" value="Dual_spec_Phospatases"/>
</dbReference>
<keyword evidence="2" id="KW-0378">Hydrolase</keyword>
<keyword evidence="3" id="KW-0904">Protein phosphatase</keyword>
<dbReference type="InParanoid" id="A0A316VB46"/>
<feature type="domain" description="Tyrosine specific protein phosphatases" evidence="5">
    <location>
        <begin position="81"/>
        <end position="140"/>
    </location>
</feature>
<dbReference type="OrthoDB" id="273181at2759"/>
<dbReference type="RefSeq" id="XP_025353745.1">
    <property type="nucleotide sequence ID" value="XM_025497809.1"/>
</dbReference>
<evidence type="ECO:0000313" key="7">
    <source>
        <dbReference type="Proteomes" id="UP000245771"/>
    </source>
</evidence>
<evidence type="ECO:0000259" key="4">
    <source>
        <dbReference type="PROSITE" id="PS50054"/>
    </source>
</evidence>
<dbReference type="InterPro" id="IPR029021">
    <property type="entry name" value="Prot-tyrosine_phosphatase-like"/>
</dbReference>
<keyword evidence="7" id="KW-1185">Reference proteome</keyword>
<dbReference type="GO" id="GO:0004721">
    <property type="term" value="F:phosphoprotein phosphatase activity"/>
    <property type="evidence" value="ECO:0007669"/>
    <property type="project" value="UniProtKB-KW"/>
</dbReference>
<dbReference type="GeneID" id="37019590"/>
<feature type="domain" description="Tyrosine-protein phosphatase" evidence="4">
    <location>
        <begin position="13"/>
        <end position="161"/>
    </location>
</feature>
<evidence type="ECO:0000256" key="1">
    <source>
        <dbReference type="ARBA" id="ARBA00008601"/>
    </source>
</evidence>
<dbReference type="SUPFAM" id="SSF52799">
    <property type="entry name" value="(Phosphotyrosine protein) phosphatases II"/>
    <property type="match status" value="1"/>
</dbReference>
<dbReference type="Gene3D" id="3.90.190.10">
    <property type="entry name" value="Protein tyrosine phosphatase superfamily"/>
    <property type="match status" value="1"/>
</dbReference>
<dbReference type="Proteomes" id="UP000245771">
    <property type="component" value="Unassembled WGS sequence"/>
</dbReference>
<dbReference type="PROSITE" id="PS50056">
    <property type="entry name" value="TYR_PHOSPHATASE_2"/>
    <property type="match status" value="1"/>
</dbReference>
<dbReference type="AlphaFoldDB" id="A0A316VB46"/>
<reference evidence="6 7" key="1">
    <citation type="journal article" date="2018" name="Mol. Biol. Evol.">
        <title>Broad Genomic Sampling Reveals a Smut Pathogenic Ancestry of the Fungal Clade Ustilaginomycotina.</title>
        <authorList>
            <person name="Kijpornyongpan T."/>
            <person name="Mondo S.J."/>
            <person name="Barry K."/>
            <person name="Sandor L."/>
            <person name="Lee J."/>
            <person name="Lipzen A."/>
            <person name="Pangilinan J."/>
            <person name="LaButti K."/>
            <person name="Hainaut M."/>
            <person name="Henrissat B."/>
            <person name="Grigoriev I.V."/>
            <person name="Spatafora J.W."/>
            <person name="Aime M.C."/>
        </authorList>
    </citation>
    <scope>NUCLEOTIDE SEQUENCE [LARGE SCALE GENOMIC DNA]</scope>
    <source>
        <strain evidence="6 7">MCA 3882</strain>
    </source>
</reference>
<gene>
    <name evidence="6" type="ORF">FA14DRAFT_156139</name>
</gene>
<dbReference type="InterPro" id="IPR000340">
    <property type="entry name" value="Dual-sp_phosphatase_cat-dom"/>
</dbReference>
<evidence type="ECO:0000256" key="3">
    <source>
        <dbReference type="ARBA" id="ARBA00022912"/>
    </source>
</evidence>
<dbReference type="CDD" id="cd14498">
    <property type="entry name" value="DSP"/>
    <property type="match status" value="1"/>
</dbReference>
<evidence type="ECO:0000259" key="5">
    <source>
        <dbReference type="PROSITE" id="PS50056"/>
    </source>
</evidence>
<dbReference type="STRING" id="1280837.A0A316VB46"/>
<evidence type="ECO:0000256" key="2">
    <source>
        <dbReference type="ARBA" id="ARBA00022801"/>
    </source>
</evidence>